<evidence type="ECO:0000256" key="1">
    <source>
        <dbReference type="SAM" id="MobiDB-lite"/>
    </source>
</evidence>
<feature type="non-terminal residue" evidence="2">
    <location>
        <position position="1"/>
    </location>
</feature>
<name>A0A6A7AGU1_9PLEO</name>
<feature type="region of interest" description="Disordered" evidence="1">
    <location>
        <begin position="1"/>
        <end position="50"/>
    </location>
</feature>
<organism evidence="2 3">
    <name type="scientific">Ophiobolus disseminans</name>
    <dbReference type="NCBI Taxonomy" id="1469910"/>
    <lineage>
        <taxon>Eukaryota</taxon>
        <taxon>Fungi</taxon>
        <taxon>Dikarya</taxon>
        <taxon>Ascomycota</taxon>
        <taxon>Pezizomycotina</taxon>
        <taxon>Dothideomycetes</taxon>
        <taxon>Pleosporomycetidae</taxon>
        <taxon>Pleosporales</taxon>
        <taxon>Pleosporineae</taxon>
        <taxon>Phaeosphaeriaceae</taxon>
        <taxon>Ophiobolus</taxon>
    </lineage>
</organism>
<feature type="compositionally biased region" description="Polar residues" evidence="1">
    <location>
        <begin position="29"/>
        <end position="42"/>
    </location>
</feature>
<proteinExistence type="predicted"/>
<evidence type="ECO:0000313" key="3">
    <source>
        <dbReference type="Proteomes" id="UP000799424"/>
    </source>
</evidence>
<gene>
    <name evidence="2" type="ORF">CC86DRAFT_280491</name>
</gene>
<dbReference type="AlphaFoldDB" id="A0A6A7AGU1"/>
<dbReference type="OrthoDB" id="3782360at2759"/>
<dbReference type="EMBL" id="MU006217">
    <property type="protein sequence ID" value="KAF2831889.1"/>
    <property type="molecule type" value="Genomic_DNA"/>
</dbReference>
<accession>A0A6A7AGU1</accession>
<protein>
    <submittedName>
        <fullName evidence="2">Uncharacterized protein</fullName>
    </submittedName>
</protein>
<evidence type="ECO:0000313" key="2">
    <source>
        <dbReference type="EMBL" id="KAF2831889.1"/>
    </source>
</evidence>
<keyword evidence="3" id="KW-1185">Reference proteome</keyword>
<sequence>PDYSRAPTTADAGYRSAPLSVAPHGGQGQQATHSYQPQSQAPTVAGPSGLSNSQNARFLPYAMEIVANKYCQKQPYDRRDKRGCGRPTYHIDCFREEQFRWCRRHQRPILPPHVNYGRNFQDCEWVRWEHHPDWETIVKMSFAANNLGKQGIEELREILFPRDLYPNKYDNFGNWTG</sequence>
<dbReference type="Proteomes" id="UP000799424">
    <property type="component" value="Unassembled WGS sequence"/>
</dbReference>
<reference evidence="2" key="1">
    <citation type="journal article" date="2020" name="Stud. Mycol.">
        <title>101 Dothideomycetes genomes: a test case for predicting lifestyles and emergence of pathogens.</title>
        <authorList>
            <person name="Haridas S."/>
            <person name="Albert R."/>
            <person name="Binder M."/>
            <person name="Bloem J."/>
            <person name="Labutti K."/>
            <person name="Salamov A."/>
            <person name="Andreopoulos B."/>
            <person name="Baker S."/>
            <person name="Barry K."/>
            <person name="Bills G."/>
            <person name="Bluhm B."/>
            <person name="Cannon C."/>
            <person name="Castanera R."/>
            <person name="Culley D."/>
            <person name="Daum C."/>
            <person name="Ezra D."/>
            <person name="Gonzalez J."/>
            <person name="Henrissat B."/>
            <person name="Kuo A."/>
            <person name="Liang C."/>
            <person name="Lipzen A."/>
            <person name="Lutzoni F."/>
            <person name="Magnuson J."/>
            <person name="Mondo S."/>
            <person name="Nolan M."/>
            <person name="Ohm R."/>
            <person name="Pangilinan J."/>
            <person name="Park H.-J."/>
            <person name="Ramirez L."/>
            <person name="Alfaro M."/>
            <person name="Sun H."/>
            <person name="Tritt A."/>
            <person name="Yoshinaga Y."/>
            <person name="Zwiers L.-H."/>
            <person name="Turgeon B."/>
            <person name="Goodwin S."/>
            <person name="Spatafora J."/>
            <person name="Crous P."/>
            <person name="Grigoriev I."/>
        </authorList>
    </citation>
    <scope>NUCLEOTIDE SEQUENCE</scope>
    <source>
        <strain evidence="2">CBS 113818</strain>
    </source>
</reference>